<dbReference type="EMBL" id="CAEZTO010000009">
    <property type="protein sequence ID" value="CAB4571541.1"/>
    <property type="molecule type" value="Genomic_DNA"/>
</dbReference>
<protein>
    <submittedName>
        <fullName evidence="6">Unannotated protein</fullName>
    </submittedName>
</protein>
<organism evidence="6">
    <name type="scientific">freshwater metagenome</name>
    <dbReference type="NCBI Taxonomy" id="449393"/>
    <lineage>
        <taxon>unclassified sequences</taxon>
        <taxon>metagenomes</taxon>
        <taxon>ecological metagenomes</taxon>
    </lineage>
</organism>
<dbReference type="InterPro" id="IPR013539">
    <property type="entry name" value="PurB_C"/>
</dbReference>
<evidence type="ECO:0000313" key="6">
    <source>
        <dbReference type="EMBL" id="CAB4571541.1"/>
    </source>
</evidence>
<dbReference type="AlphaFoldDB" id="A0A6J6E5B9"/>
<dbReference type="InterPro" id="IPR024083">
    <property type="entry name" value="Fumarase/histidase_N"/>
</dbReference>
<comment type="pathway">
    <text evidence="1">Purine metabolism; IMP biosynthesis via de novo pathway; 5-amino-1-(5-phospho-D-ribosyl)imidazole-4-carboxamide from 5-amino-1-(5-phospho-D-ribosyl)imidazole-4-carboxylate: step 2/2.</text>
</comment>
<dbReference type="NCBIfam" id="NF006764">
    <property type="entry name" value="PRK09285.1"/>
    <property type="match status" value="1"/>
</dbReference>
<dbReference type="Pfam" id="PF00206">
    <property type="entry name" value="Lyase_1"/>
    <property type="match status" value="1"/>
</dbReference>
<dbReference type="SUPFAM" id="SSF48557">
    <property type="entry name" value="L-aspartase-like"/>
    <property type="match status" value="1"/>
</dbReference>
<dbReference type="PANTHER" id="PTHR43411:SF1">
    <property type="entry name" value="ADENYLOSUCCINATE LYASE"/>
    <property type="match status" value="1"/>
</dbReference>
<keyword evidence="3" id="KW-0658">Purine biosynthesis</keyword>
<dbReference type="InterPro" id="IPR022761">
    <property type="entry name" value="Fumarate_lyase_N"/>
</dbReference>
<gene>
    <name evidence="6" type="ORF">UFOPK1693_00748</name>
</gene>
<dbReference type="PROSITE" id="PS00163">
    <property type="entry name" value="FUMARATE_LYASES"/>
    <property type="match status" value="1"/>
</dbReference>
<feature type="domain" description="Adenylosuccinate lyase PurB C-terminal" evidence="5">
    <location>
        <begin position="336"/>
        <end position="456"/>
    </location>
</feature>
<evidence type="ECO:0000259" key="4">
    <source>
        <dbReference type="Pfam" id="PF00206"/>
    </source>
</evidence>
<evidence type="ECO:0000256" key="2">
    <source>
        <dbReference type="ARBA" id="ARBA00004734"/>
    </source>
</evidence>
<dbReference type="PANTHER" id="PTHR43411">
    <property type="entry name" value="ADENYLOSUCCINATE LYASE"/>
    <property type="match status" value="1"/>
</dbReference>
<evidence type="ECO:0000256" key="3">
    <source>
        <dbReference type="ARBA" id="ARBA00022755"/>
    </source>
</evidence>
<dbReference type="InterPro" id="IPR008948">
    <property type="entry name" value="L-Aspartase-like"/>
</dbReference>
<dbReference type="GO" id="GO:0006188">
    <property type="term" value="P:IMP biosynthetic process"/>
    <property type="evidence" value="ECO:0007669"/>
    <property type="project" value="InterPro"/>
</dbReference>
<dbReference type="InterPro" id="IPR000362">
    <property type="entry name" value="Fumarate_lyase_fam"/>
</dbReference>
<comment type="pathway">
    <text evidence="2">Purine metabolism; AMP biosynthesis via de novo pathway; AMP from IMP: step 2/2.</text>
</comment>
<dbReference type="Gene3D" id="1.10.275.10">
    <property type="entry name" value="Fumarase/aspartase (N-terminal domain)"/>
    <property type="match status" value="1"/>
</dbReference>
<dbReference type="Gene3D" id="1.10.40.30">
    <property type="entry name" value="Fumarase/aspartase (C-terminal domain)"/>
    <property type="match status" value="1"/>
</dbReference>
<dbReference type="InterPro" id="IPR020557">
    <property type="entry name" value="Fumarate_lyase_CS"/>
</dbReference>
<evidence type="ECO:0000259" key="5">
    <source>
        <dbReference type="Pfam" id="PF08328"/>
    </source>
</evidence>
<name>A0A6J6E5B9_9ZZZZ</name>
<dbReference type="Gene3D" id="1.20.200.10">
    <property type="entry name" value="Fumarase/aspartase (Central domain)"/>
    <property type="match status" value="1"/>
</dbReference>
<evidence type="ECO:0000256" key="1">
    <source>
        <dbReference type="ARBA" id="ARBA00004706"/>
    </source>
</evidence>
<dbReference type="GO" id="GO:0004018">
    <property type="term" value="F:N6-(1,2-dicarboxyethyl)AMP AMP-lyase (fumarate-forming) activity"/>
    <property type="evidence" value="ECO:0007669"/>
    <property type="project" value="InterPro"/>
</dbReference>
<accession>A0A6J6E5B9</accession>
<proteinExistence type="predicted"/>
<feature type="domain" description="Fumarate lyase N-terminal" evidence="4">
    <location>
        <begin position="20"/>
        <end position="315"/>
    </location>
</feature>
<reference evidence="6" key="1">
    <citation type="submission" date="2020-05" db="EMBL/GenBank/DDBJ databases">
        <authorList>
            <person name="Chiriac C."/>
            <person name="Salcher M."/>
            <person name="Ghai R."/>
            <person name="Kavagutti S V."/>
        </authorList>
    </citation>
    <scope>NUCLEOTIDE SEQUENCE</scope>
</reference>
<dbReference type="Pfam" id="PF08328">
    <property type="entry name" value="ASL_C"/>
    <property type="match status" value="1"/>
</dbReference>
<dbReference type="InterPro" id="IPR047136">
    <property type="entry name" value="PurB_bact"/>
</dbReference>
<dbReference type="PRINTS" id="PR00149">
    <property type="entry name" value="FUMRATELYASE"/>
</dbReference>
<sequence length="466" mass="52047">MGQNGRVSNLSPQPLSPLDGRYRAAVQSLADYFSEAALNRARIKIEVEWLIWLTDRDLLKTGKQLTEVEKQNLHKLHEQFDDSTVSKLQELEKKTRHDVKAVEYLIREKLSHIGRGDLNELVHFALTSEDVNNLSYAVNIRDGFDNVWIPAAKALTEQLRLLSREHAEVAMLSRTHGQPATPTSLGKELAVFVHRFDRQLSRIDAQPLLGKFSGATGTYAAHVAVDDKVDWQKESAAFLESLGVEQNPFTTQIESHDWQSELFQKVSHFNRIAHNLATDIWTYISLGYFKQTPPAGSTGSSTMPHKINPIRFENAESNLELANAILDSLAVTLTTSRLQRDLTDSSAQRNIGVGVGHSLLAIENIRAGLKELAVNHSAILTDLLDNWEVLAEAIQTVIRAEVAKGNSKIEDPYAQLKELTRGKRVGQEEILAFVNGLDISQEAKDRLMVLKPQDYLGIAVKLAKDI</sequence>